<protein>
    <submittedName>
        <fullName evidence="1">Uncharacterized protein</fullName>
    </submittedName>
</protein>
<gene>
    <name evidence="1" type="ORF">ACFFV7_07975</name>
</gene>
<organism evidence="1 2">
    <name type="scientific">Nonomuraea spiralis</name>
    <dbReference type="NCBI Taxonomy" id="46182"/>
    <lineage>
        <taxon>Bacteria</taxon>
        <taxon>Bacillati</taxon>
        <taxon>Actinomycetota</taxon>
        <taxon>Actinomycetes</taxon>
        <taxon>Streptosporangiales</taxon>
        <taxon>Streptosporangiaceae</taxon>
        <taxon>Nonomuraea</taxon>
    </lineage>
</organism>
<evidence type="ECO:0000313" key="2">
    <source>
        <dbReference type="Proteomes" id="UP001589647"/>
    </source>
</evidence>
<reference evidence="1 2" key="1">
    <citation type="submission" date="2024-09" db="EMBL/GenBank/DDBJ databases">
        <authorList>
            <person name="Sun Q."/>
            <person name="Mori K."/>
        </authorList>
    </citation>
    <scope>NUCLEOTIDE SEQUENCE [LARGE SCALE GENOMIC DNA]</scope>
    <source>
        <strain evidence="1 2">CCM 3426</strain>
    </source>
</reference>
<proteinExistence type="predicted"/>
<name>A0ABV5I9B0_9ACTN</name>
<accession>A0ABV5I9B0</accession>
<comment type="caution">
    <text evidence="1">The sequence shown here is derived from an EMBL/GenBank/DDBJ whole genome shotgun (WGS) entry which is preliminary data.</text>
</comment>
<dbReference type="Proteomes" id="UP001589647">
    <property type="component" value="Unassembled WGS sequence"/>
</dbReference>
<sequence>MNDPAKLAKLVADYAAQNSLVLVPAIPETGIGPEVYLDPDTLDLPAFLSLARKIGGCVLYLRSEPFDPYADEDDIHELPAHLVQHVGQVGQVGVAFTAKGLVHFWQQSAAWYLDWQRLPKETSGHRGLIIRDEDDQPSAEERQRSEAELIDRLLANPEFRAARASARQRIARLSVPPDAQEWSFWDAIRTACERADDLAKVQYIQLGQQLDGLAAELLADPEYRVTSSPAARKQLVDRFLISRADGFSERFSSLRRLRDSVILKDGDGLAQVAGLGWAAP</sequence>
<evidence type="ECO:0000313" key="1">
    <source>
        <dbReference type="EMBL" id="MFB9201122.1"/>
    </source>
</evidence>
<dbReference type="RefSeq" id="WP_189646927.1">
    <property type="nucleotide sequence ID" value="NZ_BMRC01000003.1"/>
</dbReference>
<keyword evidence="2" id="KW-1185">Reference proteome</keyword>
<dbReference type="EMBL" id="JBHMEI010000003">
    <property type="protein sequence ID" value="MFB9201122.1"/>
    <property type="molecule type" value="Genomic_DNA"/>
</dbReference>